<dbReference type="EMBL" id="LBMM01024592">
    <property type="protein sequence ID" value="KMQ82549.1"/>
    <property type="molecule type" value="Genomic_DNA"/>
</dbReference>
<sequence>MEEDEDVIVIEDSDDDVMVIEHSDDEDVLDHEVMVIADSDEEWDNILEALEDSDYNSDSDNEYVEETHRVLDQADIISVNEIKKMCSIYFYYKTGDYKFCTACFIRIGELYPNFSAVRIHETACYSLILGQFCMREDYAYWVMDYDYCVSLLENKIPDPQGPWKLTKEGLEARIERLNYLRHWVFKRLIRAGVCVPALSTNTPVNSIVQAIRGREIGLTKSMTKELEGGLFGNFDSAPFDILCWRAQKFYGTELNRGSKQQLVPGYLQHPRNN</sequence>
<evidence type="ECO:0000313" key="2">
    <source>
        <dbReference type="Proteomes" id="UP000036403"/>
    </source>
</evidence>
<protein>
    <submittedName>
        <fullName evidence="1">Uncharacterized protein</fullName>
    </submittedName>
</protein>
<dbReference type="Proteomes" id="UP000036403">
    <property type="component" value="Unassembled WGS sequence"/>
</dbReference>
<reference evidence="1 2" key="1">
    <citation type="submission" date="2015-04" db="EMBL/GenBank/DDBJ databases">
        <title>Lasius niger genome sequencing.</title>
        <authorList>
            <person name="Konorov E.A."/>
            <person name="Nikitin M.A."/>
            <person name="Kirill M.V."/>
            <person name="Chang P."/>
        </authorList>
    </citation>
    <scope>NUCLEOTIDE SEQUENCE [LARGE SCALE GENOMIC DNA]</scope>
    <source>
        <tissue evidence="1">Whole</tissue>
    </source>
</reference>
<keyword evidence="2" id="KW-1185">Reference proteome</keyword>
<proteinExistence type="predicted"/>
<feature type="non-terminal residue" evidence="1">
    <location>
        <position position="273"/>
    </location>
</feature>
<accession>A0A0J7JWT3</accession>
<comment type="caution">
    <text evidence="1">The sequence shown here is derived from an EMBL/GenBank/DDBJ whole genome shotgun (WGS) entry which is preliminary data.</text>
</comment>
<organism evidence="1 2">
    <name type="scientific">Lasius niger</name>
    <name type="common">Black garden ant</name>
    <dbReference type="NCBI Taxonomy" id="67767"/>
    <lineage>
        <taxon>Eukaryota</taxon>
        <taxon>Metazoa</taxon>
        <taxon>Ecdysozoa</taxon>
        <taxon>Arthropoda</taxon>
        <taxon>Hexapoda</taxon>
        <taxon>Insecta</taxon>
        <taxon>Pterygota</taxon>
        <taxon>Neoptera</taxon>
        <taxon>Endopterygota</taxon>
        <taxon>Hymenoptera</taxon>
        <taxon>Apocrita</taxon>
        <taxon>Aculeata</taxon>
        <taxon>Formicoidea</taxon>
        <taxon>Formicidae</taxon>
        <taxon>Formicinae</taxon>
        <taxon>Lasius</taxon>
        <taxon>Lasius</taxon>
    </lineage>
</organism>
<name>A0A0J7JWT3_LASNI</name>
<dbReference type="AlphaFoldDB" id="A0A0J7JWT3"/>
<evidence type="ECO:0000313" key="1">
    <source>
        <dbReference type="EMBL" id="KMQ82549.1"/>
    </source>
</evidence>
<gene>
    <name evidence="1" type="ORF">RF55_22583</name>
</gene>
<dbReference type="PaxDb" id="67767-A0A0J7JWT3"/>